<gene>
    <name evidence="2" type="ORF">G8D99_02565</name>
</gene>
<organism evidence="2 3">
    <name type="scientific">Acinetobacter lanii</name>
    <dbReference type="NCBI Taxonomy" id="2715163"/>
    <lineage>
        <taxon>Bacteria</taxon>
        <taxon>Pseudomonadati</taxon>
        <taxon>Pseudomonadota</taxon>
        <taxon>Gammaproteobacteria</taxon>
        <taxon>Moraxellales</taxon>
        <taxon>Moraxellaceae</taxon>
        <taxon>Acinetobacter</taxon>
    </lineage>
</organism>
<dbReference type="EMBL" id="CP049916">
    <property type="protein sequence ID" value="QIO08011.1"/>
    <property type="molecule type" value="Genomic_DNA"/>
</dbReference>
<proteinExistence type="predicted"/>
<reference evidence="2 3" key="1">
    <citation type="submission" date="2020-03" db="EMBL/GenBank/DDBJ databases">
        <authorList>
            <person name="Zhu W."/>
        </authorList>
    </citation>
    <scope>NUCLEOTIDE SEQUENCE [LARGE SCALE GENOMIC DNA]</scope>
    <source>
        <strain evidence="2 3">185</strain>
    </source>
</reference>
<sequence length="344" mass="40059">MPVDTVHKLIHLRSKTNKRVMQNVARLWDLSRQAQSAQEILDGLHPWGKNNSLKFHNRFSYAFMLCGALSLILGVLFFDSIPIFFSILIACTWFFIGYISYESDDPIVEVIQALELKMKLFKDQLDFHKLPPHLTGVMSSVLVLGKLKQNFPLFNQGTESNEIERFASTTWVDQHQKSHPVLLFKYHYVSQLSIPHADGGQQKIKKIEKDLWGAFVFQVEPLGIAASNRRDLFFYPYTQSWQSSDIQLNQTLNIFGYDQQQLARTIRPALTLKLSDFFKDTQGDLVIHFDEHILCYMGEQNLFRSLSKKPRKDIQNISDLRGYLRTLDMPDYQQFKQRMLNFIA</sequence>
<feature type="transmembrane region" description="Helical" evidence="1">
    <location>
        <begin position="59"/>
        <end position="77"/>
    </location>
</feature>
<evidence type="ECO:0000313" key="2">
    <source>
        <dbReference type="EMBL" id="QIO08011.1"/>
    </source>
</evidence>
<name>A0A6G8S1K2_9GAMM</name>
<evidence type="ECO:0000256" key="1">
    <source>
        <dbReference type="SAM" id="Phobius"/>
    </source>
</evidence>
<protein>
    <submittedName>
        <fullName evidence="2">DUF2157 domain-containing protein</fullName>
    </submittedName>
</protein>
<dbReference type="Proteomes" id="UP000501939">
    <property type="component" value="Chromosome"/>
</dbReference>
<dbReference type="RefSeq" id="WP_166322343.1">
    <property type="nucleotide sequence ID" value="NZ_CP049916.1"/>
</dbReference>
<evidence type="ECO:0000313" key="3">
    <source>
        <dbReference type="Proteomes" id="UP000501939"/>
    </source>
</evidence>
<keyword evidence="1" id="KW-0812">Transmembrane</keyword>
<dbReference type="KEGG" id="alj:G8D99_02565"/>
<keyword evidence="3" id="KW-1185">Reference proteome</keyword>
<feature type="transmembrane region" description="Helical" evidence="1">
    <location>
        <begin position="83"/>
        <end position="101"/>
    </location>
</feature>
<keyword evidence="1" id="KW-0472">Membrane</keyword>
<keyword evidence="1" id="KW-1133">Transmembrane helix</keyword>
<dbReference type="AlphaFoldDB" id="A0A6G8S1K2"/>
<accession>A0A6G8S1K2</accession>